<sequence>MAAIEEEEKLTPEEREAKDREDKKREEEEQAALPYKWQQQLGDVDIYVPVPKGTRAKNLNVVIAKKKLTVGLKGQDPILDGELCKEIKVGDSTWNIEDQERVYVHLEKINNMTWWENVLTHHPKIDTRKIVPENSKLGDLDGETRGMVEKMMYDNQRKQMGLPTSDEEKKMEALERFKKAHPELDFSKAKFS</sequence>
<evidence type="ECO:0000256" key="5">
    <source>
        <dbReference type="SAM" id="MobiDB-lite"/>
    </source>
</evidence>
<dbReference type="InterPro" id="IPR008978">
    <property type="entry name" value="HSP20-like_chaperone"/>
</dbReference>
<organism evidence="7 8">
    <name type="scientific">Pyrrhoderma noxium</name>
    <dbReference type="NCBI Taxonomy" id="2282107"/>
    <lineage>
        <taxon>Eukaryota</taxon>
        <taxon>Fungi</taxon>
        <taxon>Dikarya</taxon>
        <taxon>Basidiomycota</taxon>
        <taxon>Agaricomycotina</taxon>
        <taxon>Agaricomycetes</taxon>
        <taxon>Hymenochaetales</taxon>
        <taxon>Hymenochaetaceae</taxon>
        <taxon>Pyrrhoderma</taxon>
    </lineage>
</organism>
<dbReference type="FunCoup" id="A0A286UQP9">
    <property type="interactions" value="558"/>
</dbReference>
<feature type="domain" description="CS" evidence="6">
    <location>
        <begin position="30"/>
        <end position="119"/>
    </location>
</feature>
<evidence type="ECO:0000256" key="4">
    <source>
        <dbReference type="ARBA" id="ARBA00068398"/>
    </source>
</evidence>
<reference evidence="7 8" key="1">
    <citation type="journal article" date="2017" name="Mol. Ecol.">
        <title>Comparative and population genomic landscape of Phellinus noxius: A hypervariable fungus causing root rot in trees.</title>
        <authorList>
            <person name="Chung C.L."/>
            <person name="Lee T.J."/>
            <person name="Akiba M."/>
            <person name="Lee H.H."/>
            <person name="Kuo T.H."/>
            <person name="Liu D."/>
            <person name="Ke H.M."/>
            <person name="Yokoi T."/>
            <person name="Roa M.B."/>
            <person name="Lu M.J."/>
            <person name="Chang Y.Y."/>
            <person name="Ann P.J."/>
            <person name="Tsai J.N."/>
            <person name="Chen C.Y."/>
            <person name="Tzean S.S."/>
            <person name="Ota Y."/>
            <person name="Hattori T."/>
            <person name="Sahashi N."/>
            <person name="Liou R.F."/>
            <person name="Kikuchi T."/>
            <person name="Tsai I.J."/>
        </authorList>
    </citation>
    <scope>NUCLEOTIDE SEQUENCE [LARGE SCALE GENOMIC DNA]</scope>
    <source>
        <strain evidence="7 8">FFPRI411160</strain>
    </source>
</reference>
<dbReference type="Proteomes" id="UP000217199">
    <property type="component" value="Unassembled WGS sequence"/>
</dbReference>
<comment type="function">
    <text evidence="3">Required for nuclear movement. May interact between microtubules and nuclei and/or may be involved in the generation of force used to move nuclei during interphase.</text>
</comment>
<dbReference type="STRING" id="2282107.A0A286UQP9"/>
<dbReference type="EMBL" id="NBII01000002">
    <property type="protein sequence ID" value="PAV21923.1"/>
    <property type="molecule type" value="Genomic_DNA"/>
</dbReference>
<evidence type="ECO:0000259" key="6">
    <source>
        <dbReference type="PROSITE" id="PS51203"/>
    </source>
</evidence>
<evidence type="ECO:0000256" key="3">
    <source>
        <dbReference type="ARBA" id="ARBA00059400"/>
    </source>
</evidence>
<dbReference type="FunFam" id="2.60.40.790:FF:000001">
    <property type="entry name" value="Nuclear migration protein nudC"/>
    <property type="match status" value="1"/>
</dbReference>
<accession>A0A286UQP9</accession>
<comment type="subcellular location">
    <subcellularLocation>
        <location evidence="1">Cytoplasm</location>
    </subcellularLocation>
</comment>
<dbReference type="InterPro" id="IPR037898">
    <property type="entry name" value="NudC_fam"/>
</dbReference>
<dbReference type="PANTHER" id="PTHR12356">
    <property type="entry name" value="NUCLEAR MOVEMENT PROTEIN NUDC"/>
    <property type="match status" value="1"/>
</dbReference>
<dbReference type="PANTHER" id="PTHR12356:SF3">
    <property type="entry name" value="NUCLEAR MIGRATION PROTEIN NUDC"/>
    <property type="match status" value="1"/>
</dbReference>
<keyword evidence="2" id="KW-0963">Cytoplasm</keyword>
<comment type="caution">
    <text evidence="7">The sequence shown here is derived from an EMBL/GenBank/DDBJ whole genome shotgun (WGS) entry which is preliminary data.</text>
</comment>
<dbReference type="InterPro" id="IPR007052">
    <property type="entry name" value="CS_dom"/>
</dbReference>
<protein>
    <recommendedName>
        <fullName evidence="4">Nuclear movement protein nudC</fullName>
    </recommendedName>
</protein>
<dbReference type="InParanoid" id="A0A286UQP9"/>
<keyword evidence="8" id="KW-1185">Reference proteome</keyword>
<evidence type="ECO:0000256" key="2">
    <source>
        <dbReference type="ARBA" id="ARBA00022490"/>
    </source>
</evidence>
<feature type="compositionally biased region" description="Basic and acidic residues" evidence="5">
    <location>
        <begin position="9"/>
        <end position="27"/>
    </location>
</feature>
<evidence type="ECO:0000313" key="7">
    <source>
        <dbReference type="EMBL" id="PAV21923.1"/>
    </source>
</evidence>
<dbReference type="Gene3D" id="2.60.40.790">
    <property type="match status" value="1"/>
</dbReference>
<name>A0A286UQP9_9AGAM</name>
<dbReference type="Pfam" id="PF04969">
    <property type="entry name" value="CS"/>
    <property type="match status" value="1"/>
</dbReference>
<dbReference type="OrthoDB" id="416217at2759"/>
<evidence type="ECO:0000313" key="8">
    <source>
        <dbReference type="Proteomes" id="UP000217199"/>
    </source>
</evidence>
<dbReference type="GO" id="GO:0005737">
    <property type="term" value="C:cytoplasm"/>
    <property type="evidence" value="ECO:0007669"/>
    <property type="project" value="UniProtKB-SubCell"/>
</dbReference>
<dbReference type="CDD" id="cd06467">
    <property type="entry name" value="p23_NUDC_like"/>
    <property type="match status" value="1"/>
</dbReference>
<evidence type="ECO:0000256" key="1">
    <source>
        <dbReference type="ARBA" id="ARBA00004496"/>
    </source>
</evidence>
<dbReference type="GO" id="GO:0006457">
    <property type="term" value="P:protein folding"/>
    <property type="evidence" value="ECO:0007669"/>
    <property type="project" value="TreeGrafter"/>
</dbReference>
<dbReference type="PROSITE" id="PS51203">
    <property type="entry name" value="CS"/>
    <property type="match status" value="1"/>
</dbReference>
<dbReference type="SUPFAM" id="SSF49764">
    <property type="entry name" value="HSP20-like chaperones"/>
    <property type="match status" value="1"/>
</dbReference>
<dbReference type="GO" id="GO:0051082">
    <property type="term" value="F:unfolded protein binding"/>
    <property type="evidence" value="ECO:0007669"/>
    <property type="project" value="TreeGrafter"/>
</dbReference>
<proteinExistence type="predicted"/>
<gene>
    <name evidence="7" type="ORF">PNOK_0188000</name>
</gene>
<dbReference type="AlphaFoldDB" id="A0A286UQP9"/>
<feature type="region of interest" description="Disordered" evidence="5">
    <location>
        <begin position="1"/>
        <end position="34"/>
    </location>
</feature>